<reference evidence="1 2" key="1">
    <citation type="submission" date="2017-09" db="EMBL/GenBank/DDBJ databases">
        <title>Depth-based differentiation of microbial function through sediment-hosted aquifers and enrichment of novel symbionts in the deep terrestrial subsurface.</title>
        <authorList>
            <person name="Probst A.J."/>
            <person name="Ladd B."/>
            <person name="Jarett J.K."/>
            <person name="Geller-Mcgrath D.E."/>
            <person name="Sieber C.M."/>
            <person name="Emerson J.B."/>
            <person name="Anantharaman K."/>
            <person name="Thomas B.C."/>
            <person name="Malmstrom R."/>
            <person name="Stieglmeier M."/>
            <person name="Klingl A."/>
            <person name="Woyke T."/>
            <person name="Ryan C.M."/>
            <person name="Banfield J.F."/>
        </authorList>
    </citation>
    <scope>NUCLEOTIDE SEQUENCE [LARGE SCALE GENOMIC DNA]</scope>
    <source>
        <strain evidence="1">CG11_big_fil_rev_8_21_14_0_20_40_15</strain>
    </source>
</reference>
<proteinExistence type="predicted"/>
<evidence type="ECO:0000313" key="1">
    <source>
        <dbReference type="EMBL" id="PIQ74992.1"/>
    </source>
</evidence>
<name>A0A2H0KS66_9BACT</name>
<comment type="caution">
    <text evidence="1">The sequence shown here is derived from an EMBL/GenBank/DDBJ whole genome shotgun (WGS) entry which is preliminary data.</text>
</comment>
<dbReference type="EMBL" id="PCVO01000053">
    <property type="protein sequence ID" value="PIQ74992.1"/>
    <property type="molecule type" value="Genomic_DNA"/>
</dbReference>
<dbReference type="Proteomes" id="UP000229317">
    <property type="component" value="Unassembled WGS sequence"/>
</dbReference>
<dbReference type="CDD" id="cd22784">
    <property type="entry name" value="DPBB_MltA_YuiC-like"/>
    <property type="match status" value="1"/>
</dbReference>
<organism evidence="1 2">
    <name type="scientific">Candidatus Portnoybacteria bacterium CG11_big_fil_rev_8_21_14_0_20_40_15</name>
    <dbReference type="NCBI Taxonomy" id="1974817"/>
    <lineage>
        <taxon>Bacteria</taxon>
        <taxon>Candidatus Portnoyibacteriota</taxon>
    </lineage>
</organism>
<evidence type="ECO:0008006" key="3">
    <source>
        <dbReference type="Google" id="ProtNLM"/>
    </source>
</evidence>
<sequence length="214" mass="23629">MIKLTTIKYTWLYRKAQNLPKYLALAGLVYSGFLPFMVTADAEFALSQKPALLALAETKTFSYPFIQAPAQESDPLTIVHGSAITGQMNPSAYSNNNAGKNPKNTNIQALIVSIPSNSSKQKVTVTAYSSTPDQTDSSPFITAKGTQVRDGIVACNFLKFGTKIKLPEIYGDKIFVVEDRMAIYNSHKIDVWMETRAEAIQFGIKHLTVEILEL</sequence>
<dbReference type="AlphaFoldDB" id="A0A2H0KS66"/>
<accession>A0A2H0KS66</accession>
<protein>
    <recommendedName>
        <fullName evidence="3">3D domain-containing protein</fullName>
    </recommendedName>
</protein>
<evidence type="ECO:0000313" key="2">
    <source>
        <dbReference type="Proteomes" id="UP000229317"/>
    </source>
</evidence>
<gene>
    <name evidence="1" type="ORF">COV84_03555</name>
</gene>